<reference evidence="1" key="2">
    <citation type="journal article" date="2015" name="Data Brief">
        <title>Shoot transcriptome of the giant reed, Arundo donax.</title>
        <authorList>
            <person name="Barrero R.A."/>
            <person name="Guerrero F.D."/>
            <person name="Moolhuijzen P."/>
            <person name="Goolsby J.A."/>
            <person name="Tidwell J."/>
            <person name="Bellgard S.E."/>
            <person name="Bellgard M.I."/>
        </authorList>
    </citation>
    <scope>NUCLEOTIDE SEQUENCE</scope>
    <source>
        <tissue evidence="1">Shoot tissue taken approximately 20 cm above the soil surface</tissue>
    </source>
</reference>
<dbReference type="EMBL" id="GBRH01208937">
    <property type="protein sequence ID" value="JAD88958.1"/>
    <property type="molecule type" value="Transcribed_RNA"/>
</dbReference>
<dbReference type="AlphaFoldDB" id="A0A0A9DQJ0"/>
<organism evidence="1">
    <name type="scientific">Arundo donax</name>
    <name type="common">Giant reed</name>
    <name type="synonym">Donax arundinaceus</name>
    <dbReference type="NCBI Taxonomy" id="35708"/>
    <lineage>
        <taxon>Eukaryota</taxon>
        <taxon>Viridiplantae</taxon>
        <taxon>Streptophyta</taxon>
        <taxon>Embryophyta</taxon>
        <taxon>Tracheophyta</taxon>
        <taxon>Spermatophyta</taxon>
        <taxon>Magnoliopsida</taxon>
        <taxon>Liliopsida</taxon>
        <taxon>Poales</taxon>
        <taxon>Poaceae</taxon>
        <taxon>PACMAD clade</taxon>
        <taxon>Arundinoideae</taxon>
        <taxon>Arundineae</taxon>
        <taxon>Arundo</taxon>
    </lineage>
</organism>
<reference evidence="1" key="1">
    <citation type="submission" date="2014-09" db="EMBL/GenBank/DDBJ databases">
        <authorList>
            <person name="Magalhaes I.L.F."/>
            <person name="Oliveira U."/>
            <person name="Santos F.R."/>
            <person name="Vidigal T.H.D.A."/>
            <person name="Brescovit A.D."/>
            <person name="Santos A.J."/>
        </authorList>
    </citation>
    <scope>NUCLEOTIDE SEQUENCE</scope>
    <source>
        <tissue evidence="1">Shoot tissue taken approximately 20 cm above the soil surface</tissue>
    </source>
</reference>
<protein>
    <submittedName>
        <fullName evidence="1">Uncharacterized protein</fullName>
    </submittedName>
</protein>
<name>A0A0A9DQJ0_ARUDO</name>
<accession>A0A0A9DQJ0</accession>
<sequence length="29" mass="3225">MSCKIALSLGCDTQDRICTPCLSYLYLGR</sequence>
<proteinExistence type="predicted"/>
<evidence type="ECO:0000313" key="1">
    <source>
        <dbReference type="EMBL" id="JAD88958.1"/>
    </source>
</evidence>